<accession>A0AAE0FS82</accession>
<evidence type="ECO:0000313" key="3">
    <source>
        <dbReference type="EMBL" id="KAK3264808.1"/>
    </source>
</evidence>
<dbReference type="EMBL" id="LGRX02014339">
    <property type="protein sequence ID" value="KAK3264808.1"/>
    <property type="molecule type" value="Genomic_DNA"/>
</dbReference>
<sequence length="1507" mass="164220">VRASLLAATVSLFHYDAANLTSAAQYFREELRVSGELLTGALAAVKHMPGALGGLPGLMGMNPLLACSVVAVSNFSALPRDPRQMGALGVAIRWKPLLSLGNVVDILHGKARSVAFGWPGAPVYPPPPPPRPRGRGFEKLAKVTQQQLGEGEGNDLRLADAVAAIAAGRMLREQSLMLLVGRLMQHAHCPLPPESISGKKPASSEENTAEEEDKKEAAVEVEEVDRKEEVEKVVVEEVEEGFEEVRLQQGVELMLRLGRRDVHAASELVIELMDLRRPAWIAQEALAEVTPAEDMDDFEMPWDSNHTARTGNPSKKRPSQWSARAKVQPTSQPKAFAAPCIDEELTEVEDVTSRVLLVVEYTLRNAPEFHAATAITPKASPQMFHNCQCFFIDVATRFGARATARLHPEAAAALPAVQLFCRMIMLSAAIALPDSYELLVPAMAGRRLSEWLAGNGKEVGDEILLDSDWKRAAAEEPLPPYDALVVGTMALACGDWATLAGSGAKLLRELHLLPQGASNDKGADLGGAGQEGDVVPQETMRALQVLWLLVRGDCSIGAEVAAGGLSPRVPLSQLLGQVLPNEQQCANMLALHRLATLDRNTLPGAQQVVLVSKLLETPSLRLSLFLETRSRQETDKVLRTLRMLLLLAAGRQDVMSAADLQDLGELLGAPAGLPARNFAACVRLASKAPLMKTSELEGLANVGLDPELILPFVRSMQGQPRALVELGTILAKHNFEEGKKNVFLDRIRQEAQDTLKETLGLLGIVGTVLRRVMDMLLRLLGHLHVFAVKKTQNVTQTIQNRAKHVSRMFTGEDLIGEDEDEQSLSLRLQCLIAAAQGDVIRTLDLVRELQQQRPYQLVEVWRVLQGYKSLVDGYGPGARMCVPSFLATPDSTLLHTALLLKRQDYASMASHLPQIAAALDPTGGLDNPVNLAHTGRLLRVACGHTLACMQFAVLVSGSTDMDLAFFLAALLDPLATPVVSEGSEDRRMGFPSWLRYKQGFHQVMAWYQIPTAVQQKLGNRELVLMYSLMRKIARHSRGVELAAIQHRLLQWMFPAPHQRTTVKELSSLTYFGSSTVGTVVEQLNKAPAIQSWTSEDLGGSGSDEKTAQLAPFYRQISSGMTPAAADSRQSAYPMAAENTEKKAQTDLNQIMITAMITAYKEPERANLEDLVSLGLKHLVAPAADAKCTQDLPPQMRQVFEALLQASPAQLEQSVMDSLLPWVMEHNEQLHAKVKICLKFILCMKGEDNTPLEDKDWRELAGVLIDMAQINITQSDMVCFLKIIVALGRREIPEVLRAMNSLSHVMPNQVHLLMELLQSLGSLAMQQQASEAPPATGGTGRSEDESLGASDMAKALTFETLFQQLDPDGDGEIPTSGLNNLLIGLKLNLTEERRFQLLALADGGTGVIKLEQMDEAMKILAKELAEDCMRTLGISWDMCIALLVSCIAYLTLVMVFLFIGIKAFSTSGTFSSIVESIFAAGAGLGASANGAMRDLKADKVDVKVKRLR</sequence>
<organism evidence="3 4">
    <name type="scientific">Cymbomonas tetramitiformis</name>
    <dbReference type="NCBI Taxonomy" id="36881"/>
    <lineage>
        <taxon>Eukaryota</taxon>
        <taxon>Viridiplantae</taxon>
        <taxon>Chlorophyta</taxon>
        <taxon>Pyramimonadophyceae</taxon>
        <taxon>Pyramimonadales</taxon>
        <taxon>Pyramimonadaceae</taxon>
        <taxon>Cymbomonas</taxon>
    </lineage>
</organism>
<feature type="non-terminal residue" evidence="3">
    <location>
        <position position="1"/>
    </location>
</feature>
<dbReference type="InterPro" id="IPR011992">
    <property type="entry name" value="EF-hand-dom_pair"/>
</dbReference>
<feature type="compositionally biased region" description="Polar residues" evidence="1">
    <location>
        <begin position="304"/>
        <end position="313"/>
    </location>
</feature>
<dbReference type="SUPFAM" id="SSF47473">
    <property type="entry name" value="EF-hand"/>
    <property type="match status" value="1"/>
</dbReference>
<keyword evidence="4" id="KW-1185">Reference proteome</keyword>
<feature type="region of interest" description="Disordered" evidence="1">
    <location>
        <begin position="1326"/>
        <end position="1345"/>
    </location>
</feature>
<keyword evidence="2" id="KW-0472">Membrane</keyword>
<dbReference type="Proteomes" id="UP001190700">
    <property type="component" value="Unassembled WGS sequence"/>
</dbReference>
<keyword evidence="2" id="KW-1133">Transmembrane helix</keyword>
<reference evidence="3 4" key="1">
    <citation type="journal article" date="2015" name="Genome Biol. Evol.">
        <title>Comparative Genomics of a Bacterivorous Green Alga Reveals Evolutionary Causalities and Consequences of Phago-Mixotrophic Mode of Nutrition.</title>
        <authorList>
            <person name="Burns J.A."/>
            <person name="Paasch A."/>
            <person name="Narechania A."/>
            <person name="Kim E."/>
        </authorList>
    </citation>
    <scope>NUCLEOTIDE SEQUENCE [LARGE SCALE GENOMIC DNA]</scope>
    <source>
        <strain evidence="3 4">PLY_AMNH</strain>
    </source>
</reference>
<proteinExistence type="predicted"/>
<evidence type="ECO:0000256" key="2">
    <source>
        <dbReference type="SAM" id="Phobius"/>
    </source>
</evidence>
<evidence type="ECO:0000313" key="4">
    <source>
        <dbReference type="Proteomes" id="UP001190700"/>
    </source>
</evidence>
<feature type="region of interest" description="Disordered" evidence="1">
    <location>
        <begin position="301"/>
        <end position="328"/>
    </location>
</feature>
<name>A0AAE0FS82_9CHLO</name>
<protein>
    <recommendedName>
        <fullName evidence="5">EF-hand domain-containing protein</fullName>
    </recommendedName>
</protein>
<evidence type="ECO:0000256" key="1">
    <source>
        <dbReference type="SAM" id="MobiDB-lite"/>
    </source>
</evidence>
<feature type="compositionally biased region" description="Basic and acidic residues" evidence="1">
    <location>
        <begin position="212"/>
        <end position="223"/>
    </location>
</feature>
<evidence type="ECO:0008006" key="5">
    <source>
        <dbReference type="Google" id="ProtNLM"/>
    </source>
</evidence>
<keyword evidence="2" id="KW-0812">Transmembrane</keyword>
<feature type="region of interest" description="Disordered" evidence="1">
    <location>
        <begin position="191"/>
        <end position="223"/>
    </location>
</feature>
<gene>
    <name evidence="3" type="ORF">CYMTET_26472</name>
</gene>
<feature type="transmembrane region" description="Helical" evidence="2">
    <location>
        <begin position="1439"/>
        <end position="1460"/>
    </location>
</feature>
<comment type="caution">
    <text evidence="3">The sequence shown here is derived from an EMBL/GenBank/DDBJ whole genome shotgun (WGS) entry which is preliminary data.</text>
</comment>